<proteinExistence type="predicted"/>
<evidence type="ECO:0000313" key="10">
    <source>
        <dbReference type="EMBL" id="CAL1530383.1"/>
    </source>
</evidence>
<gene>
    <name evidence="10" type="ORF">GSLYS_00004516001</name>
</gene>
<evidence type="ECO:0000259" key="9">
    <source>
        <dbReference type="PROSITE" id="PS50240"/>
    </source>
</evidence>
<comment type="caution">
    <text evidence="10">The sequence shown here is derived from an EMBL/GenBank/DDBJ whole genome shotgun (WGS) entry which is preliminary data.</text>
</comment>
<dbReference type="PANTHER" id="PTHR24264">
    <property type="entry name" value="TRYPSIN-RELATED"/>
    <property type="match status" value="1"/>
</dbReference>
<comment type="subcellular location">
    <subcellularLocation>
        <location evidence="1">Secreted</location>
    </subcellularLocation>
</comment>
<evidence type="ECO:0000256" key="5">
    <source>
        <dbReference type="ARBA" id="ARBA00022801"/>
    </source>
</evidence>
<evidence type="ECO:0000256" key="4">
    <source>
        <dbReference type="ARBA" id="ARBA00022729"/>
    </source>
</evidence>
<evidence type="ECO:0000256" key="3">
    <source>
        <dbReference type="ARBA" id="ARBA00022670"/>
    </source>
</evidence>
<dbReference type="InterPro" id="IPR050127">
    <property type="entry name" value="Serine_Proteases_S1"/>
</dbReference>
<evidence type="ECO:0000256" key="8">
    <source>
        <dbReference type="ARBA" id="ARBA00023180"/>
    </source>
</evidence>
<dbReference type="Pfam" id="PF00089">
    <property type="entry name" value="Trypsin"/>
    <property type="match status" value="1"/>
</dbReference>
<organism evidence="10 11">
    <name type="scientific">Lymnaea stagnalis</name>
    <name type="common">Great pond snail</name>
    <name type="synonym">Helix stagnalis</name>
    <dbReference type="NCBI Taxonomy" id="6523"/>
    <lineage>
        <taxon>Eukaryota</taxon>
        <taxon>Metazoa</taxon>
        <taxon>Spiralia</taxon>
        <taxon>Lophotrochozoa</taxon>
        <taxon>Mollusca</taxon>
        <taxon>Gastropoda</taxon>
        <taxon>Heterobranchia</taxon>
        <taxon>Euthyneura</taxon>
        <taxon>Panpulmonata</taxon>
        <taxon>Hygrophila</taxon>
        <taxon>Lymnaeoidea</taxon>
        <taxon>Lymnaeidae</taxon>
        <taxon>Lymnaea</taxon>
    </lineage>
</organism>
<keyword evidence="7" id="KW-1015">Disulfide bond</keyword>
<keyword evidence="6" id="KW-0720">Serine protease</keyword>
<dbReference type="EMBL" id="CAXITT010000069">
    <property type="protein sequence ID" value="CAL1530383.1"/>
    <property type="molecule type" value="Genomic_DNA"/>
</dbReference>
<dbReference type="InterPro" id="IPR001254">
    <property type="entry name" value="Trypsin_dom"/>
</dbReference>
<dbReference type="GO" id="GO:0005615">
    <property type="term" value="C:extracellular space"/>
    <property type="evidence" value="ECO:0007669"/>
    <property type="project" value="TreeGrafter"/>
</dbReference>
<evidence type="ECO:0000256" key="7">
    <source>
        <dbReference type="ARBA" id="ARBA00023157"/>
    </source>
</evidence>
<dbReference type="InterPro" id="IPR043504">
    <property type="entry name" value="Peptidase_S1_PA_chymotrypsin"/>
</dbReference>
<dbReference type="PROSITE" id="PS00135">
    <property type="entry name" value="TRYPSIN_SER"/>
    <property type="match status" value="1"/>
</dbReference>
<dbReference type="FunFam" id="2.40.10.10:FF:000054">
    <property type="entry name" value="Complement C1r subcomponent"/>
    <property type="match status" value="1"/>
</dbReference>
<dbReference type="SUPFAM" id="SSF50494">
    <property type="entry name" value="Trypsin-like serine proteases"/>
    <property type="match status" value="1"/>
</dbReference>
<name>A0AAV2HEB2_LYMST</name>
<dbReference type="GO" id="GO:0006508">
    <property type="term" value="P:proteolysis"/>
    <property type="evidence" value="ECO:0007669"/>
    <property type="project" value="UniProtKB-KW"/>
</dbReference>
<keyword evidence="2" id="KW-0964">Secreted</keyword>
<evidence type="ECO:0000313" key="11">
    <source>
        <dbReference type="Proteomes" id="UP001497497"/>
    </source>
</evidence>
<sequence length="66" mass="7209">MFCAGLPQGGIDSCQGDSGGPLNTYRHGRWTLTGVISWGYGCAEAFRPGVYTDVIEVKDWIDQQIN</sequence>
<feature type="domain" description="Peptidase S1" evidence="9">
    <location>
        <begin position="1"/>
        <end position="66"/>
    </location>
</feature>
<keyword evidence="4" id="KW-0732">Signal</keyword>
<keyword evidence="3" id="KW-0645">Protease</keyword>
<accession>A0AAV2HEB2</accession>
<protein>
    <recommendedName>
        <fullName evidence="9">Peptidase S1 domain-containing protein</fullName>
    </recommendedName>
</protein>
<dbReference type="PROSITE" id="PS50240">
    <property type="entry name" value="TRYPSIN_DOM"/>
    <property type="match status" value="1"/>
</dbReference>
<dbReference type="AlphaFoldDB" id="A0AAV2HEB2"/>
<keyword evidence="8" id="KW-0325">Glycoprotein</keyword>
<evidence type="ECO:0000256" key="1">
    <source>
        <dbReference type="ARBA" id="ARBA00004613"/>
    </source>
</evidence>
<keyword evidence="11" id="KW-1185">Reference proteome</keyword>
<evidence type="ECO:0000256" key="6">
    <source>
        <dbReference type="ARBA" id="ARBA00022825"/>
    </source>
</evidence>
<dbReference type="Gene3D" id="2.40.10.10">
    <property type="entry name" value="Trypsin-like serine proteases"/>
    <property type="match status" value="1"/>
</dbReference>
<evidence type="ECO:0000256" key="2">
    <source>
        <dbReference type="ARBA" id="ARBA00022525"/>
    </source>
</evidence>
<dbReference type="Proteomes" id="UP001497497">
    <property type="component" value="Unassembled WGS sequence"/>
</dbReference>
<dbReference type="GO" id="GO:0004252">
    <property type="term" value="F:serine-type endopeptidase activity"/>
    <property type="evidence" value="ECO:0007669"/>
    <property type="project" value="InterPro"/>
</dbReference>
<keyword evidence="5" id="KW-0378">Hydrolase</keyword>
<dbReference type="PANTHER" id="PTHR24264:SF65">
    <property type="entry name" value="SRCR DOMAIN-CONTAINING PROTEIN"/>
    <property type="match status" value="1"/>
</dbReference>
<reference evidence="10 11" key="1">
    <citation type="submission" date="2024-04" db="EMBL/GenBank/DDBJ databases">
        <authorList>
            <consortium name="Genoscope - CEA"/>
            <person name="William W."/>
        </authorList>
    </citation>
    <scope>NUCLEOTIDE SEQUENCE [LARGE SCALE GENOMIC DNA]</scope>
</reference>
<dbReference type="InterPro" id="IPR033116">
    <property type="entry name" value="TRYPSIN_SER"/>
</dbReference>
<dbReference type="InterPro" id="IPR009003">
    <property type="entry name" value="Peptidase_S1_PA"/>
</dbReference>